<accession>A0AAV8XA79</accession>
<comment type="caution">
    <text evidence="1">The sequence shown here is derived from an EMBL/GenBank/DDBJ whole genome shotgun (WGS) entry which is preliminary data.</text>
</comment>
<dbReference type="AlphaFoldDB" id="A0AAV8XA79"/>
<dbReference type="Proteomes" id="UP001162162">
    <property type="component" value="Unassembled WGS sequence"/>
</dbReference>
<protein>
    <submittedName>
        <fullName evidence="1">Uncharacterized protein</fullName>
    </submittedName>
</protein>
<dbReference type="EMBL" id="JAPWTK010000854">
    <property type="protein sequence ID" value="KAJ8935647.1"/>
    <property type="molecule type" value="Genomic_DNA"/>
</dbReference>
<reference evidence="1" key="1">
    <citation type="journal article" date="2023" name="Insect Mol. Biol.">
        <title>Genome sequencing provides insights into the evolution of gene families encoding plant cell wall-degrading enzymes in longhorned beetles.</title>
        <authorList>
            <person name="Shin N.R."/>
            <person name="Okamura Y."/>
            <person name="Kirsch R."/>
            <person name="Pauchet Y."/>
        </authorList>
    </citation>
    <scope>NUCLEOTIDE SEQUENCE</scope>
    <source>
        <strain evidence="1">AMC_N1</strain>
    </source>
</reference>
<sequence>MLENHEFLDSLIVGDSGGYPIKSYLITPLLQTRNAAEALFNESQIRTRNVVERTYCRRKLRSDF</sequence>
<keyword evidence="2" id="KW-1185">Reference proteome</keyword>
<gene>
    <name evidence="1" type="ORF">NQ318_010555</name>
</gene>
<evidence type="ECO:0000313" key="1">
    <source>
        <dbReference type="EMBL" id="KAJ8935647.1"/>
    </source>
</evidence>
<organism evidence="1 2">
    <name type="scientific">Aromia moschata</name>
    <dbReference type="NCBI Taxonomy" id="1265417"/>
    <lineage>
        <taxon>Eukaryota</taxon>
        <taxon>Metazoa</taxon>
        <taxon>Ecdysozoa</taxon>
        <taxon>Arthropoda</taxon>
        <taxon>Hexapoda</taxon>
        <taxon>Insecta</taxon>
        <taxon>Pterygota</taxon>
        <taxon>Neoptera</taxon>
        <taxon>Endopterygota</taxon>
        <taxon>Coleoptera</taxon>
        <taxon>Polyphaga</taxon>
        <taxon>Cucujiformia</taxon>
        <taxon>Chrysomeloidea</taxon>
        <taxon>Cerambycidae</taxon>
        <taxon>Cerambycinae</taxon>
        <taxon>Callichromatini</taxon>
        <taxon>Aromia</taxon>
    </lineage>
</organism>
<proteinExistence type="predicted"/>
<evidence type="ECO:0000313" key="2">
    <source>
        <dbReference type="Proteomes" id="UP001162162"/>
    </source>
</evidence>
<name>A0AAV8XA79_9CUCU</name>